<proteinExistence type="predicted"/>
<dbReference type="AlphaFoldDB" id="A0A7W8UJD4"/>
<keyword evidence="4" id="KW-0808">Transferase</keyword>
<dbReference type="InterPro" id="IPR028098">
    <property type="entry name" value="Glyco_trans_4-like_N"/>
</dbReference>
<feature type="compositionally biased region" description="Basic and acidic residues" evidence="1">
    <location>
        <begin position="999"/>
        <end position="1009"/>
    </location>
</feature>
<dbReference type="CDD" id="cd00761">
    <property type="entry name" value="Glyco_tranf_GTA_type"/>
    <property type="match status" value="1"/>
</dbReference>
<dbReference type="InterPro" id="IPR029044">
    <property type="entry name" value="Nucleotide-diphossugar_trans"/>
</dbReference>
<evidence type="ECO:0000313" key="4">
    <source>
        <dbReference type="EMBL" id="MBB5539652.1"/>
    </source>
</evidence>
<dbReference type="CDD" id="cd03801">
    <property type="entry name" value="GT4_PimA-like"/>
    <property type="match status" value="1"/>
</dbReference>
<evidence type="ECO:0000313" key="5">
    <source>
        <dbReference type="Proteomes" id="UP000585507"/>
    </source>
</evidence>
<dbReference type="Pfam" id="PF00535">
    <property type="entry name" value="Glycos_transf_2"/>
    <property type="match status" value="1"/>
</dbReference>
<sequence>MFGSTHPLEKTLSRLDFGWQLRKTRATQQLLTRASREMHFCLITEEFQGLTWGGGIGVCFAGLAKSLASRGHKVDVVITNDASVSQSFKQMSASLKDQGIIVRSLIEIKNDDIKPGLHRDHILKSFEISQFLLNNHYDCVHFHEYLGLGLYTTMARHQGLLPNTIVVTQTHGSTEWVRRHNMFLPDISILEIEGMERRQIEQSDFVASPSQYMLDWYAENGVKLPANGLINWLLPRWLEKTETPVELTTRPIAPGQLKELIFFGRHEPRKGIEIFVEAVKRLSGKVDLDITFLGRFDMIDRENSVSYILRHLRDFPGRLTFLGDYTQDRAHRLMLQRPDALCVMPSLIENSPCTVGEALTLGLPFLASDVGGTHELIRNESRDDALVKPVASALAEKILKIAEHGQPAVSAALDPVQIADRWEKLHADLQATIPARVAADDKPLVSIIVTHYERPDLVTRAVEHLFAQTYENIEIILVDDGSPRSTTQARLDELETKYGGERFRVIRSANRYLGAARNLGASHARGTYLMFHDDDNIAEPQEVETFVKAALTGGFEILTAQSFIFFDHDHPELGKIEYFPIGIGGDFSFFRNRFGDANALILKETFDRVGGFSEHYGVGWEDWEFFLRAHVHGARMGIVPVALFRYFASGTGMLASGLPRLNNFRIFDAVRHMKPVLSADLLQLARRDEVGQQILDRTWWGFEKMEFRDIHRKIMGFEPNSDDALILLVELAFNLGRIDDAVALGMTKTAARRELAKIVSASVLNRAVRPRMPYIAEHCDVPEDDDIDAYRLSGWIAGPDMLPVQIVGATIGDTYFRVVSLKEVVRYDVYEAYERCGLPNVGFDAYLLASEQPMPDTDGVGAQRMNFHGENGKGDITLYLQHDNPAACVGWLEALSDLAVCHIDRPNAPARSATARLEICVSNNPKDIVALIGARSMPLVAMGDGYFDANVDMTSLSTDDAVIRLLSPTRLFILDAVIYHARGDVLSERALASHADISPTDRENERNRADTGVSAA</sequence>
<dbReference type="EMBL" id="JACHBK010000023">
    <property type="protein sequence ID" value="MBB5539652.1"/>
    <property type="molecule type" value="Genomic_DNA"/>
</dbReference>
<dbReference type="PANTHER" id="PTHR43685">
    <property type="entry name" value="GLYCOSYLTRANSFERASE"/>
    <property type="match status" value="1"/>
</dbReference>
<dbReference type="Proteomes" id="UP000585507">
    <property type="component" value="Unassembled WGS sequence"/>
</dbReference>
<dbReference type="RefSeq" id="WP_083926030.1">
    <property type="nucleotide sequence ID" value="NZ_JACHBK010000023.1"/>
</dbReference>
<dbReference type="InterPro" id="IPR001173">
    <property type="entry name" value="Glyco_trans_2-like"/>
</dbReference>
<dbReference type="Pfam" id="PF13439">
    <property type="entry name" value="Glyco_transf_4"/>
    <property type="match status" value="1"/>
</dbReference>
<dbReference type="PANTHER" id="PTHR43685:SF2">
    <property type="entry name" value="GLYCOSYLTRANSFERASE 2-LIKE DOMAIN-CONTAINING PROTEIN"/>
    <property type="match status" value="1"/>
</dbReference>
<gene>
    <name evidence="4" type="ORF">GGD55_006402</name>
</gene>
<keyword evidence="5" id="KW-1185">Reference proteome</keyword>
<feature type="domain" description="Glycosyltransferase subfamily 4-like N-terminal" evidence="3">
    <location>
        <begin position="54"/>
        <end position="223"/>
    </location>
</feature>
<evidence type="ECO:0000256" key="1">
    <source>
        <dbReference type="SAM" id="MobiDB-lite"/>
    </source>
</evidence>
<reference evidence="4 5" key="1">
    <citation type="submission" date="2020-08" db="EMBL/GenBank/DDBJ databases">
        <title>Genomic Encyclopedia of Type Strains, Phase IV (KMG-V): Genome sequencing to study the core and pangenomes of soil and plant-associated prokaryotes.</title>
        <authorList>
            <person name="Whitman W."/>
        </authorList>
    </citation>
    <scope>NUCLEOTIDE SEQUENCE [LARGE SCALE GENOMIC DNA]</scope>
    <source>
        <strain evidence="4 5">SEMIA 4084</strain>
    </source>
</reference>
<evidence type="ECO:0000259" key="2">
    <source>
        <dbReference type="Pfam" id="PF00535"/>
    </source>
</evidence>
<dbReference type="Gene3D" id="3.90.550.10">
    <property type="entry name" value="Spore Coat Polysaccharide Biosynthesis Protein SpsA, Chain A"/>
    <property type="match status" value="1"/>
</dbReference>
<dbReference type="Gene3D" id="3.40.50.2000">
    <property type="entry name" value="Glycogen Phosphorylase B"/>
    <property type="match status" value="2"/>
</dbReference>
<protein>
    <submittedName>
        <fullName evidence="4">Glycosyltransferase involved in cell wall biosynthesis</fullName>
    </submittedName>
</protein>
<organism evidence="4 5">
    <name type="scientific">Rhizobium giardinii</name>
    <dbReference type="NCBI Taxonomy" id="56731"/>
    <lineage>
        <taxon>Bacteria</taxon>
        <taxon>Pseudomonadati</taxon>
        <taxon>Pseudomonadota</taxon>
        <taxon>Alphaproteobacteria</taxon>
        <taxon>Hyphomicrobiales</taxon>
        <taxon>Rhizobiaceae</taxon>
        <taxon>Rhizobium/Agrobacterium group</taxon>
        <taxon>Rhizobium</taxon>
    </lineage>
</organism>
<comment type="caution">
    <text evidence="4">The sequence shown here is derived from an EMBL/GenBank/DDBJ whole genome shotgun (WGS) entry which is preliminary data.</text>
</comment>
<dbReference type="Pfam" id="PF13692">
    <property type="entry name" value="Glyco_trans_1_4"/>
    <property type="match status" value="1"/>
</dbReference>
<name>A0A7W8UJD4_9HYPH</name>
<feature type="region of interest" description="Disordered" evidence="1">
    <location>
        <begin position="997"/>
        <end position="1016"/>
    </location>
</feature>
<dbReference type="SUPFAM" id="SSF53756">
    <property type="entry name" value="UDP-Glycosyltransferase/glycogen phosphorylase"/>
    <property type="match status" value="1"/>
</dbReference>
<dbReference type="GO" id="GO:0016757">
    <property type="term" value="F:glycosyltransferase activity"/>
    <property type="evidence" value="ECO:0007669"/>
    <property type="project" value="UniProtKB-ARBA"/>
</dbReference>
<accession>A0A7W8UJD4</accession>
<feature type="domain" description="Glycosyltransferase 2-like" evidence="2">
    <location>
        <begin position="446"/>
        <end position="578"/>
    </location>
</feature>
<evidence type="ECO:0000259" key="3">
    <source>
        <dbReference type="Pfam" id="PF13439"/>
    </source>
</evidence>
<dbReference type="InterPro" id="IPR050834">
    <property type="entry name" value="Glycosyltransf_2"/>
</dbReference>
<dbReference type="SUPFAM" id="SSF53448">
    <property type="entry name" value="Nucleotide-diphospho-sugar transferases"/>
    <property type="match status" value="1"/>
</dbReference>